<feature type="region of interest" description="Disordered" evidence="1">
    <location>
        <begin position="274"/>
        <end position="297"/>
    </location>
</feature>
<dbReference type="STRING" id="693977.Deipr_0118"/>
<accession>F0RNR0</accession>
<gene>
    <name evidence="2" type="ordered locus">Deipr_0118</name>
</gene>
<dbReference type="KEGG" id="dpt:Deipr_0118"/>
<reference evidence="2 3" key="2">
    <citation type="journal article" date="2012" name="Stand. Genomic Sci.">
        <title>Complete genome sequence of the orange-red pigmented, radioresistant Deinococcus proteolyticus type strain (MRP(T)).</title>
        <authorList>
            <person name="Copeland A."/>
            <person name="Zeytun A."/>
            <person name="Yassawong M."/>
            <person name="Nolan M."/>
            <person name="Lucas S."/>
            <person name="Hammon N."/>
            <person name="Deshpande S."/>
            <person name="Cheng J.F."/>
            <person name="Han C."/>
            <person name="Tapia R."/>
            <person name="Goodwin L.A."/>
            <person name="Pitluck S."/>
            <person name="Mavromatis K."/>
            <person name="Liolios K."/>
            <person name="Pagani I."/>
            <person name="Ivanova N."/>
            <person name="Mikhailova N."/>
            <person name="Pati A."/>
            <person name="Chen A."/>
            <person name="Palaniappan K."/>
            <person name="Land M."/>
            <person name="Hauser L."/>
            <person name="Jeffries C.D."/>
            <person name="Brambilla E.M."/>
            <person name="Rohde M."/>
            <person name="Sikorski J."/>
            <person name="Pukall R."/>
            <person name="Goker M."/>
            <person name="Detter J.C."/>
            <person name="Woyke T."/>
            <person name="Bristow J."/>
            <person name="Eisen J.A."/>
            <person name="Markowitz V."/>
            <person name="Hugenholtz P."/>
            <person name="Kyrpides N.C."/>
            <person name="Klenk H.P."/>
            <person name="Lapidus A."/>
        </authorList>
    </citation>
    <scope>NUCLEOTIDE SEQUENCE [LARGE SCALE GENOMIC DNA]</scope>
    <source>
        <strain evidence="3">ATCC 35074 / DSM 20540 / JCM 6276 / NBRC 101906 / NCIMB 13154 / VKM Ac-1939 / CCM 2703 / MRP</strain>
    </source>
</reference>
<organism evidence="2 3">
    <name type="scientific">Deinococcus proteolyticus (strain ATCC 35074 / DSM 20540 / JCM 6276 / NBRC 101906 / NCIMB 13154 / VKM Ac-1939 / CCM 2703 / MRP)</name>
    <dbReference type="NCBI Taxonomy" id="693977"/>
    <lineage>
        <taxon>Bacteria</taxon>
        <taxon>Thermotogati</taxon>
        <taxon>Deinococcota</taxon>
        <taxon>Deinococci</taxon>
        <taxon>Deinococcales</taxon>
        <taxon>Deinococcaceae</taxon>
        <taxon>Deinococcus</taxon>
    </lineage>
</organism>
<evidence type="ECO:0000313" key="3">
    <source>
        <dbReference type="Proteomes" id="UP000007718"/>
    </source>
</evidence>
<protein>
    <submittedName>
        <fullName evidence="2">Uncharacterized protein</fullName>
    </submittedName>
</protein>
<sequence length="297" mass="32688">MSRGLSVACPHCAAEVAVEYADRLIYDLHCPHCEQPFCLFVRRQKFEVLFELGTEALLAGYAREAVSSFAAALERCFEFYVRAYALERAAGQGLSLEEAHAALETTWKLVERQSERQVGMLALAYLLREGRVPDFLKPQALGSEFRNGVIHRGALPRREEVEDYAAQVFEVMDRLLRELGEATLQVQALDELEFARHFAALPPGTPAVAQEHPGLFRARMYGRFQAGAGENTWLPDSPAGPLPDSKTSGAAAQDAARAAFRAPLNRTPAEVFRAALRESRTGAVRPGETGETEDPGV</sequence>
<feature type="region of interest" description="Disordered" evidence="1">
    <location>
        <begin position="229"/>
        <end position="262"/>
    </location>
</feature>
<name>F0RNR0_DEIPM</name>
<dbReference type="eggNOG" id="ENOG5031703">
    <property type="taxonomic scope" value="Bacteria"/>
</dbReference>
<dbReference type="OrthoDB" id="9110500at2"/>
<evidence type="ECO:0000256" key="1">
    <source>
        <dbReference type="SAM" id="MobiDB-lite"/>
    </source>
</evidence>
<dbReference type="RefSeq" id="WP_013613902.1">
    <property type="nucleotide sequence ID" value="NC_015161.1"/>
</dbReference>
<keyword evidence="3" id="KW-1185">Reference proteome</keyword>
<feature type="compositionally biased region" description="Low complexity" evidence="1">
    <location>
        <begin position="250"/>
        <end position="262"/>
    </location>
</feature>
<reference evidence="3" key="1">
    <citation type="submission" date="2011-02" db="EMBL/GenBank/DDBJ databases">
        <title>The complete sequence of chromosome of Deinococcus proteolyticus DSM 20540.</title>
        <authorList>
            <consortium name="US DOE Joint Genome Institute (JGI-PGF)"/>
            <person name="Lucas S."/>
            <person name="Copeland A."/>
            <person name="Lapidus A."/>
            <person name="Bruce D."/>
            <person name="Goodwin L."/>
            <person name="Pitluck S."/>
            <person name="Kyrpides N."/>
            <person name="Mavromatis K."/>
            <person name="Pagani I."/>
            <person name="Ivanova N."/>
            <person name="Ovchinnikova G."/>
            <person name="Zeytun A."/>
            <person name="Detter J.C."/>
            <person name="Han C."/>
            <person name="Land M."/>
            <person name="Hauser L."/>
            <person name="Markowitz V."/>
            <person name="Cheng J.-F."/>
            <person name="Hugenholtz P."/>
            <person name="Woyke T."/>
            <person name="Wu D."/>
            <person name="Pukall R."/>
            <person name="Steenblock K."/>
            <person name="Brambilla E."/>
            <person name="Klenk H.-P."/>
            <person name="Eisen J.A."/>
        </authorList>
    </citation>
    <scope>NUCLEOTIDE SEQUENCE [LARGE SCALE GENOMIC DNA]</scope>
    <source>
        <strain evidence="3">ATCC 35074 / DSM 20540 / JCM 6276 / NBRC 101906 / NCIMB 13154 / VKM Ac-1939 / CCM 2703 / MRP</strain>
    </source>
</reference>
<dbReference type="AlphaFoldDB" id="F0RNR0"/>
<dbReference type="HOGENOM" id="CLU_1060597_0_0_0"/>
<dbReference type="Proteomes" id="UP000007718">
    <property type="component" value="Chromosome"/>
</dbReference>
<evidence type="ECO:0000313" key="2">
    <source>
        <dbReference type="EMBL" id="ADY25293.1"/>
    </source>
</evidence>
<proteinExistence type="predicted"/>
<dbReference type="EMBL" id="CP002536">
    <property type="protein sequence ID" value="ADY25293.1"/>
    <property type="molecule type" value="Genomic_DNA"/>
</dbReference>